<dbReference type="Pfam" id="PF03031">
    <property type="entry name" value="NIF"/>
    <property type="match status" value="1"/>
</dbReference>
<dbReference type="GO" id="GO:0004721">
    <property type="term" value="F:phosphoprotein phosphatase activity"/>
    <property type="evidence" value="ECO:0007669"/>
    <property type="project" value="UniProtKB-KW"/>
</dbReference>
<dbReference type="InterPro" id="IPR004274">
    <property type="entry name" value="FCP1_dom"/>
</dbReference>
<evidence type="ECO:0000256" key="5">
    <source>
        <dbReference type="SAM" id="Phobius"/>
    </source>
</evidence>
<dbReference type="InterPro" id="IPR011948">
    <property type="entry name" value="Dullard_phosphatase"/>
</dbReference>
<comment type="similarity">
    <text evidence="4">Belongs to the CTDSPL2 family.</text>
</comment>
<reference evidence="7" key="1">
    <citation type="journal article" date="2021" name="J. Hered.">
        <title>Genome Assembly of Salicaceae Populus deltoides (Eastern Cottonwood) I-69 Based on Nanopore Sequencing and Hi-C Technologies.</title>
        <authorList>
            <person name="Bai S."/>
            <person name="Wu H."/>
            <person name="Zhang J."/>
            <person name="Pan Z."/>
            <person name="Zhao W."/>
            <person name="Li Z."/>
            <person name="Tong C."/>
        </authorList>
    </citation>
    <scope>NUCLEOTIDE SEQUENCE</scope>
    <source>
        <tissue evidence="7">Leaf</tissue>
    </source>
</reference>
<dbReference type="FunFam" id="3.40.50.1000:FF:000015">
    <property type="entry name" value="CTD small phosphatase-like protein 2"/>
    <property type="match status" value="1"/>
</dbReference>
<sequence length="553" mass="61990">MPSFKMKTNLNMSSIRETNCLSVCQKSNVISKKSYSHVSVSQQPAEFDKCVQKCQDGYVASSMEIYTQEGDIKNNEAVDLQDLPRDGNSQFLKQLPISVDSGTTGDINLALLIYFTKLSCGFLLFIILSRLNPISGVFFDVPFLGHGDFSNTEVTNTEEQSLLLSHQVMLETALVQRESIYNFASNLETIFSPVLEPIEVLSVPNIDDGAGNNNDLYVPGLGPDDSDYNRSSCDYQTCNISDFFISDMIIASLPFGESAVVNDFTDANPFLDYKCAEPSMLFDVAEECMILPFLKDTAKVSDSNDMKSSEEAMIDSDNSGLYLAINQIRSCDQESDLITDSDQAEDFDPQFFIRNLPELSDVVSNFRPSISPKEPCRRKSITLVLDLDETLVHSTLEHCDDADFTFTVFFNMKEHTVYVKQRPHVHTFLERVAEMFEVVIFTASQSIYAAQLLDMLDPDRKLISRRIYRESCIFSDGSYTKDLTVLGVDLAKVAIIDNSPQVFRLQVNNGIPIKSWFSDSSDCALISLLPFLETLVDADDVRPIIAKRFGNKE</sequence>
<dbReference type="CDD" id="cd07521">
    <property type="entry name" value="HAD_FCP1-like"/>
    <property type="match status" value="1"/>
</dbReference>
<dbReference type="AlphaFoldDB" id="A0A8T2XK99"/>
<name>A0A8T2XK99_POPDE</name>
<dbReference type="Gene3D" id="3.40.50.1000">
    <property type="entry name" value="HAD superfamily/HAD-like"/>
    <property type="match status" value="1"/>
</dbReference>
<feature type="domain" description="FCP1 homology" evidence="6">
    <location>
        <begin position="376"/>
        <end position="535"/>
    </location>
</feature>
<keyword evidence="5" id="KW-1133">Transmembrane helix</keyword>
<evidence type="ECO:0000256" key="2">
    <source>
        <dbReference type="ARBA" id="ARBA00022912"/>
    </source>
</evidence>
<dbReference type="InterPro" id="IPR036412">
    <property type="entry name" value="HAD-like_sf"/>
</dbReference>
<dbReference type="PANTHER" id="PTHR12210">
    <property type="entry name" value="DULLARD PROTEIN PHOSPHATASE"/>
    <property type="match status" value="1"/>
</dbReference>
<accession>A0A8T2XK99</accession>
<dbReference type="InterPro" id="IPR050365">
    <property type="entry name" value="TIM50"/>
</dbReference>
<evidence type="ECO:0000313" key="8">
    <source>
        <dbReference type="Proteomes" id="UP000807159"/>
    </source>
</evidence>
<evidence type="ECO:0000256" key="4">
    <source>
        <dbReference type="ARBA" id="ARBA00038355"/>
    </source>
</evidence>
<keyword evidence="8" id="KW-1185">Reference proteome</keyword>
<dbReference type="InterPro" id="IPR023214">
    <property type="entry name" value="HAD_sf"/>
</dbReference>
<keyword evidence="2" id="KW-0904">Protein phosphatase</keyword>
<keyword evidence="1" id="KW-0378">Hydrolase</keyword>
<evidence type="ECO:0000313" key="7">
    <source>
        <dbReference type="EMBL" id="KAH8493959.1"/>
    </source>
</evidence>
<protein>
    <recommendedName>
        <fullName evidence="6">FCP1 homology domain-containing protein</fullName>
    </recommendedName>
</protein>
<comment type="function">
    <text evidence="3">Probable phosphatase.</text>
</comment>
<evidence type="ECO:0000256" key="3">
    <source>
        <dbReference type="ARBA" id="ARBA00037324"/>
    </source>
</evidence>
<feature type="transmembrane region" description="Helical" evidence="5">
    <location>
        <begin position="109"/>
        <end position="128"/>
    </location>
</feature>
<dbReference type="PROSITE" id="PS50969">
    <property type="entry name" value="FCP1"/>
    <property type="match status" value="1"/>
</dbReference>
<dbReference type="Proteomes" id="UP000807159">
    <property type="component" value="Chromosome 11"/>
</dbReference>
<keyword evidence="5" id="KW-0472">Membrane</keyword>
<organism evidence="7 8">
    <name type="scientific">Populus deltoides</name>
    <name type="common">Eastern poplar</name>
    <name type="synonym">Eastern cottonwood</name>
    <dbReference type="NCBI Taxonomy" id="3696"/>
    <lineage>
        <taxon>Eukaryota</taxon>
        <taxon>Viridiplantae</taxon>
        <taxon>Streptophyta</taxon>
        <taxon>Embryophyta</taxon>
        <taxon>Tracheophyta</taxon>
        <taxon>Spermatophyta</taxon>
        <taxon>Magnoliopsida</taxon>
        <taxon>eudicotyledons</taxon>
        <taxon>Gunneridae</taxon>
        <taxon>Pentapetalae</taxon>
        <taxon>rosids</taxon>
        <taxon>fabids</taxon>
        <taxon>Malpighiales</taxon>
        <taxon>Salicaceae</taxon>
        <taxon>Saliceae</taxon>
        <taxon>Populus</taxon>
    </lineage>
</organism>
<dbReference type="NCBIfam" id="TIGR02251">
    <property type="entry name" value="HIF-SF_euk"/>
    <property type="match status" value="1"/>
</dbReference>
<proteinExistence type="inferred from homology"/>
<comment type="caution">
    <text evidence="7">The sequence shown here is derived from an EMBL/GenBank/DDBJ whole genome shotgun (WGS) entry which is preliminary data.</text>
</comment>
<dbReference type="GO" id="GO:0005634">
    <property type="term" value="C:nucleus"/>
    <property type="evidence" value="ECO:0007669"/>
    <property type="project" value="UniProtKB-ARBA"/>
</dbReference>
<dbReference type="EMBL" id="JACEGQ020000011">
    <property type="protein sequence ID" value="KAH8493959.1"/>
    <property type="molecule type" value="Genomic_DNA"/>
</dbReference>
<dbReference type="SUPFAM" id="SSF56784">
    <property type="entry name" value="HAD-like"/>
    <property type="match status" value="1"/>
</dbReference>
<keyword evidence="5" id="KW-0812">Transmembrane</keyword>
<gene>
    <name evidence="7" type="ORF">H0E87_020647</name>
</gene>
<dbReference type="SMART" id="SM00577">
    <property type="entry name" value="CPDc"/>
    <property type="match status" value="1"/>
</dbReference>
<evidence type="ECO:0000259" key="6">
    <source>
        <dbReference type="PROSITE" id="PS50969"/>
    </source>
</evidence>
<evidence type="ECO:0000256" key="1">
    <source>
        <dbReference type="ARBA" id="ARBA00022801"/>
    </source>
</evidence>